<keyword evidence="3" id="KW-0732">Signal</keyword>
<gene>
    <name evidence="4" type="ORF">OOZ35_05290</name>
</gene>
<comment type="caution">
    <text evidence="4">The sequence shown here is derived from an EMBL/GenBank/DDBJ whole genome shotgun (WGS) entry which is preliminary data.</text>
</comment>
<keyword evidence="2" id="KW-0472">Membrane</keyword>
<accession>A0ABT4RYK7</accession>
<feature type="transmembrane region" description="Helical" evidence="2">
    <location>
        <begin position="139"/>
        <end position="157"/>
    </location>
</feature>
<name>A0ABT4RYK7_9FLAO</name>
<feature type="coiled-coil region" evidence="1">
    <location>
        <begin position="87"/>
        <end position="121"/>
    </location>
</feature>
<sequence>MFKYKNLTSALFLFFTVSISVIAQDTTEEDNLSLDSGTLDNQFEYVIQKSSNWRDDRGNTYEVIKRDWLNKLKSHTLDSLKAVKSELLNTQKTVTTQKEEIDQLKTNLSTTKTNLEATNEEKDSMSLFGIAMSKSGYNVLMWSIIAGLLAFLLFFIFRFKNSNAITKEAKQKLTEVEEEFEEHRRNALEREQKVRRQLQDELNKNRNS</sequence>
<feature type="coiled-coil region" evidence="1">
    <location>
        <begin position="159"/>
        <end position="208"/>
    </location>
</feature>
<organism evidence="4 5">
    <name type="scientific">Mesoflavibacter profundi</name>
    <dbReference type="NCBI Taxonomy" id="2708110"/>
    <lineage>
        <taxon>Bacteria</taxon>
        <taxon>Pseudomonadati</taxon>
        <taxon>Bacteroidota</taxon>
        <taxon>Flavobacteriia</taxon>
        <taxon>Flavobacteriales</taxon>
        <taxon>Flavobacteriaceae</taxon>
        <taxon>Mesoflavibacter</taxon>
    </lineage>
</organism>
<evidence type="ECO:0000256" key="3">
    <source>
        <dbReference type="SAM" id="SignalP"/>
    </source>
</evidence>
<evidence type="ECO:0000256" key="2">
    <source>
        <dbReference type="SAM" id="Phobius"/>
    </source>
</evidence>
<keyword evidence="2" id="KW-0812">Transmembrane</keyword>
<evidence type="ECO:0000313" key="4">
    <source>
        <dbReference type="EMBL" id="MDA0176906.1"/>
    </source>
</evidence>
<feature type="chain" id="PRO_5047216074" evidence="3">
    <location>
        <begin position="24"/>
        <end position="208"/>
    </location>
</feature>
<dbReference type="Proteomes" id="UP001149142">
    <property type="component" value="Unassembled WGS sequence"/>
</dbReference>
<dbReference type="RefSeq" id="WP_106688983.1">
    <property type="nucleotide sequence ID" value="NZ_CAXQEU010000147.1"/>
</dbReference>
<proteinExistence type="predicted"/>
<protein>
    <submittedName>
        <fullName evidence="4">tRNA (Guanine-N1)-methyltransferase</fullName>
    </submittedName>
</protein>
<evidence type="ECO:0000256" key="1">
    <source>
        <dbReference type="SAM" id="Coils"/>
    </source>
</evidence>
<reference evidence="4" key="1">
    <citation type="submission" date="2022-11" db="EMBL/GenBank/DDBJ databases">
        <title>Refractory cell wall polysaccharides provide important carbon source for microbial heterotrophs in the hadal ocean.</title>
        <authorList>
            <person name="Zhu X."/>
        </authorList>
    </citation>
    <scope>NUCLEOTIDE SEQUENCE</scope>
    <source>
        <strain evidence="4">MTRN7</strain>
    </source>
</reference>
<keyword evidence="5" id="KW-1185">Reference proteome</keyword>
<keyword evidence="2" id="KW-1133">Transmembrane helix</keyword>
<evidence type="ECO:0000313" key="5">
    <source>
        <dbReference type="Proteomes" id="UP001149142"/>
    </source>
</evidence>
<keyword evidence="1" id="KW-0175">Coiled coil</keyword>
<feature type="signal peptide" evidence="3">
    <location>
        <begin position="1"/>
        <end position="23"/>
    </location>
</feature>
<dbReference type="EMBL" id="JAPFGC010000002">
    <property type="protein sequence ID" value="MDA0176906.1"/>
    <property type="molecule type" value="Genomic_DNA"/>
</dbReference>